<keyword evidence="2 3" id="KW-0378">Hydrolase</keyword>
<dbReference type="Proteomes" id="UP000290288">
    <property type="component" value="Unassembled WGS sequence"/>
</dbReference>
<evidence type="ECO:0000313" key="6">
    <source>
        <dbReference type="Proteomes" id="UP000290288"/>
    </source>
</evidence>
<protein>
    <recommendedName>
        <fullName evidence="3">Carboxylic ester hydrolase</fullName>
        <ecNumber evidence="3">3.1.1.-</ecNumber>
    </recommendedName>
</protein>
<dbReference type="InterPro" id="IPR050309">
    <property type="entry name" value="Type-B_Carboxylest/Lipase"/>
</dbReference>
<accession>A0A4Q2DCN9</accession>
<evidence type="ECO:0000256" key="1">
    <source>
        <dbReference type="ARBA" id="ARBA00005964"/>
    </source>
</evidence>
<evidence type="ECO:0000313" key="5">
    <source>
        <dbReference type="EMBL" id="RXW16205.1"/>
    </source>
</evidence>
<organism evidence="5 6">
    <name type="scientific">Candolleomyces aberdarensis</name>
    <dbReference type="NCBI Taxonomy" id="2316362"/>
    <lineage>
        <taxon>Eukaryota</taxon>
        <taxon>Fungi</taxon>
        <taxon>Dikarya</taxon>
        <taxon>Basidiomycota</taxon>
        <taxon>Agaricomycotina</taxon>
        <taxon>Agaricomycetes</taxon>
        <taxon>Agaricomycetidae</taxon>
        <taxon>Agaricales</taxon>
        <taxon>Agaricineae</taxon>
        <taxon>Psathyrellaceae</taxon>
        <taxon>Candolleomyces</taxon>
    </lineage>
</organism>
<reference evidence="5 6" key="1">
    <citation type="submission" date="2019-01" db="EMBL/GenBank/DDBJ databases">
        <title>Draft genome sequence of Psathyrella aberdarensis IHI B618.</title>
        <authorList>
            <person name="Buettner E."/>
            <person name="Kellner H."/>
        </authorList>
    </citation>
    <scope>NUCLEOTIDE SEQUENCE [LARGE SCALE GENOMIC DNA]</scope>
    <source>
        <strain evidence="5 6">IHI B618</strain>
    </source>
</reference>
<comment type="similarity">
    <text evidence="1 3">Belongs to the type-B carboxylesterase/lipase family.</text>
</comment>
<dbReference type="STRING" id="2316362.A0A4Q2DCN9"/>
<dbReference type="PROSITE" id="PS00122">
    <property type="entry name" value="CARBOXYLESTERASE_B_1"/>
    <property type="match status" value="1"/>
</dbReference>
<dbReference type="InterPro" id="IPR019826">
    <property type="entry name" value="Carboxylesterase_B_AS"/>
</dbReference>
<comment type="caution">
    <text evidence="5">The sequence shown here is derived from an EMBL/GenBank/DDBJ whole genome shotgun (WGS) entry which is preliminary data.</text>
</comment>
<dbReference type="EC" id="3.1.1.-" evidence="3"/>
<evidence type="ECO:0000256" key="2">
    <source>
        <dbReference type="ARBA" id="ARBA00022801"/>
    </source>
</evidence>
<evidence type="ECO:0000256" key="3">
    <source>
        <dbReference type="RuleBase" id="RU361235"/>
    </source>
</evidence>
<dbReference type="OrthoDB" id="408631at2759"/>
<evidence type="ECO:0000259" key="4">
    <source>
        <dbReference type="Pfam" id="PF00135"/>
    </source>
</evidence>
<dbReference type="PROSITE" id="PS00941">
    <property type="entry name" value="CARBOXYLESTERASE_B_2"/>
    <property type="match status" value="1"/>
</dbReference>
<feature type="domain" description="Carboxylesterase type B" evidence="4">
    <location>
        <begin position="25"/>
        <end position="371"/>
    </location>
</feature>
<dbReference type="SUPFAM" id="SSF53474">
    <property type="entry name" value="alpha/beta-Hydrolases"/>
    <property type="match status" value="1"/>
</dbReference>
<dbReference type="GO" id="GO:0016787">
    <property type="term" value="F:hydrolase activity"/>
    <property type="evidence" value="ECO:0007669"/>
    <property type="project" value="UniProtKB-KW"/>
</dbReference>
<dbReference type="InterPro" id="IPR029058">
    <property type="entry name" value="AB_hydrolase_fold"/>
</dbReference>
<sequence length="371" mass="40500">MDNIPDVVKNVGRVAGWIISGDGSPKTPQTEDCLTLNVIRPSNYSYYPNGSLPVLVWIYGGGFESGSTVGYDNLTTAIVQRSVELEKPVVVVSMNYRVNAFGFLASQEVSNEGVANIGLQDQRAALRWIKHYIGAFGGNSSQITIWGQSAGAISVSLQMLAYDGNNEDLFHGAFMQSGAPIPVGNLTEGQKYYDQLVNGTNCGSSNNTLDCLRSTSLSTLSDAINQTPGLWSYQSLVLAWTPRADGTFLSDNPQRMVQNGKVSNVSMVSGNCADEGTLFAQSSLNVTSDEDFEDYIKTIWLPNASDEELAPLFEQYPSERSAGSPFNTSVANAITSQYKRIAAFQGDVVFQAPRRFFLQHRANQQPTWSYR</sequence>
<name>A0A4Q2DCN9_9AGAR</name>
<dbReference type="InterPro" id="IPR002018">
    <property type="entry name" value="CarbesteraseB"/>
</dbReference>
<gene>
    <name evidence="5" type="ORF">EST38_g9647</name>
</gene>
<dbReference type="InterPro" id="IPR019819">
    <property type="entry name" value="Carboxylesterase_B_CS"/>
</dbReference>
<dbReference type="Pfam" id="PF00135">
    <property type="entry name" value="COesterase"/>
    <property type="match status" value="1"/>
</dbReference>
<dbReference type="Gene3D" id="3.40.50.1820">
    <property type="entry name" value="alpha/beta hydrolase"/>
    <property type="match status" value="1"/>
</dbReference>
<keyword evidence="6" id="KW-1185">Reference proteome</keyword>
<dbReference type="PANTHER" id="PTHR11559">
    <property type="entry name" value="CARBOXYLESTERASE"/>
    <property type="match status" value="1"/>
</dbReference>
<proteinExistence type="inferred from homology"/>
<dbReference type="AlphaFoldDB" id="A0A4Q2DCN9"/>
<dbReference type="EMBL" id="SDEE01000463">
    <property type="protein sequence ID" value="RXW16205.1"/>
    <property type="molecule type" value="Genomic_DNA"/>
</dbReference>